<gene>
    <name evidence="2" type="ordered locus">ETAF_0221</name>
</gene>
<keyword evidence="1" id="KW-1133">Transmembrane helix</keyword>
<keyword evidence="3" id="KW-1185">Reference proteome</keyword>
<sequence length="53" mass="5905">MDIADDATLIYGKKIIILIFINISFIQSHGAVLINLCGKKSCHIAPYYIDISH</sequence>
<evidence type="ECO:0000313" key="2">
    <source>
        <dbReference type="EMBL" id="ADM40344.1"/>
    </source>
</evidence>
<reference evidence="2 3" key="2">
    <citation type="journal article" date="2011" name="BMC Immunol.">
        <title>Comparison of static immersion and intravenous injection systems for exposure of zebrafish embryos to the natural pathogen Edwardsiella tarda.</title>
        <authorList>
            <person name="van Soest J.J."/>
            <person name="Stockhammer O.W."/>
            <person name="Ordas A."/>
            <person name="Bloemberg G.V."/>
            <person name="Spaink H.P."/>
            <person name="Meijer A.H."/>
        </authorList>
    </citation>
    <scope>NUCLEOTIDE SEQUENCE [LARGE SCALE GENOMIC DNA]</scope>
    <source>
        <strain evidence="2 3">FL6-60</strain>
    </source>
</reference>
<dbReference type="Proteomes" id="UP000002230">
    <property type="component" value="Chromosome"/>
</dbReference>
<dbReference type="AlphaFoldDB" id="A0A0H3DMG2"/>
<dbReference type="HOGENOM" id="CLU_3061073_0_0_6"/>
<proteinExistence type="predicted"/>
<feature type="transmembrane region" description="Helical" evidence="1">
    <location>
        <begin position="15"/>
        <end position="37"/>
    </location>
</feature>
<evidence type="ECO:0000256" key="1">
    <source>
        <dbReference type="SAM" id="Phobius"/>
    </source>
</evidence>
<name>A0A0H3DMG2_EDWTF</name>
<keyword evidence="1" id="KW-0812">Transmembrane</keyword>
<evidence type="ECO:0000313" key="3">
    <source>
        <dbReference type="Proteomes" id="UP000002230"/>
    </source>
</evidence>
<dbReference type="KEGG" id="etd:ETAF_0221"/>
<organism evidence="2 3">
    <name type="scientific">Edwardsiella tarda (strain FL6-60)</name>
    <dbReference type="NCBI Taxonomy" id="718251"/>
    <lineage>
        <taxon>Bacteria</taxon>
        <taxon>Pseudomonadati</taxon>
        <taxon>Pseudomonadota</taxon>
        <taxon>Gammaproteobacteria</taxon>
        <taxon>Enterobacterales</taxon>
        <taxon>Hafniaceae</taxon>
        <taxon>Edwardsiella</taxon>
    </lineage>
</organism>
<reference evidence="3" key="1">
    <citation type="submission" date="2010-08" db="EMBL/GenBank/DDBJ databases">
        <title>Genome comparisons of Edwardsiella bacteria analysed using deep sequencing technology.</title>
        <authorList>
            <person name="van Soest J.J."/>
            <person name="Henkel C.V."/>
            <person name="Jansen H.J."/>
            <person name="van den Hondel C.A.M.J.J."/>
            <person name="Bloemberg G.V."/>
            <person name="Meijer A.H."/>
            <person name="Spaink H.P."/>
        </authorList>
    </citation>
    <scope>NUCLEOTIDE SEQUENCE [LARGE SCALE GENOMIC DNA]</scope>
    <source>
        <strain evidence="3">FL6-60</strain>
    </source>
</reference>
<protein>
    <submittedName>
        <fullName evidence="2">Uncharacterized protein</fullName>
    </submittedName>
</protein>
<accession>A0A0H3DMG2</accession>
<keyword evidence="1" id="KW-0472">Membrane</keyword>
<dbReference type="EMBL" id="CP002154">
    <property type="protein sequence ID" value="ADM40344.1"/>
    <property type="molecule type" value="Genomic_DNA"/>
</dbReference>